<dbReference type="HOGENOM" id="CLU_1640901_0_0_7"/>
<dbReference type="RefSeq" id="WP_015347243.1">
    <property type="nucleotide sequence ID" value="NC_020126.1"/>
</dbReference>
<sequence length="155" mass="16782">MENHFGAPAGNELPQTNPQQEVSLPAILLMVASALTALWGLMYVVQTVSPAELDQLYTDPAMAPYRDMLEENRGLVEIMTSTAKRVMIFGPIVVLNALVFAGAWRMRQLKSRGLAIAGAIASLVPCYGTCCCMAAPIGIWALVVLFKPEVKAAFR</sequence>
<keyword evidence="1" id="KW-0472">Membrane</keyword>
<protein>
    <submittedName>
        <fullName evidence="2">Uncharacterized protein</fullName>
    </submittedName>
</protein>
<keyword evidence="3" id="KW-1185">Reference proteome</keyword>
<feature type="transmembrane region" description="Helical" evidence="1">
    <location>
        <begin position="22"/>
        <end position="45"/>
    </location>
</feature>
<evidence type="ECO:0000256" key="1">
    <source>
        <dbReference type="SAM" id="Phobius"/>
    </source>
</evidence>
<evidence type="ECO:0000313" key="2">
    <source>
        <dbReference type="EMBL" id="AGC42981.1"/>
    </source>
</evidence>
<keyword evidence="1" id="KW-0812">Transmembrane</keyword>
<evidence type="ECO:0000313" key="3">
    <source>
        <dbReference type="Proteomes" id="UP000011131"/>
    </source>
</evidence>
<proteinExistence type="predicted"/>
<name>L7U2J0_MYXSD</name>
<dbReference type="EMBL" id="CP004025">
    <property type="protein sequence ID" value="AGC42981.1"/>
    <property type="molecule type" value="Genomic_DNA"/>
</dbReference>
<dbReference type="Proteomes" id="UP000011131">
    <property type="component" value="Chromosome"/>
</dbReference>
<dbReference type="PATRIC" id="fig|1278073.3.peg.1694"/>
<feature type="transmembrane region" description="Helical" evidence="1">
    <location>
        <begin position="86"/>
        <end position="104"/>
    </location>
</feature>
<dbReference type="AlphaFoldDB" id="L7U2J0"/>
<accession>L7U2J0</accession>
<dbReference type="KEGG" id="msd:MYSTI_01649"/>
<dbReference type="eggNOG" id="ENOG5033ET2">
    <property type="taxonomic scope" value="Bacteria"/>
</dbReference>
<organism evidence="2 3">
    <name type="scientific">Myxococcus stipitatus (strain DSM 14675 / JCM 12634 / Mx s8)</name>
    <dbReference type="NCBI Taxonomy" id="1278073"/>
    <lineage>
        <taxon>Bacteria</taxon>
        <taxon>Pseudomonadati</taxon>
        <taxon>Myxococcota</taxon>
        <taxon>Myxococcia</taxon>
        <taxon>Myxococcales</taxon>
        <taxon>Cystobacterineae</taxon>
        <taxon>Myxococcaceae</taxon>
        <taxon>Myxococcus</taxon>
    </lineage>
</organism>
<reference evidence="2 3" key="1">
    <citation type="journal article" date="2013" name="Genome Announc.">
        <title>Complete genome sequence of Myxococcus stipitatus strain DSM 14675, a fruiting myxobacterium.</title>
        <authorList>
            <person name="Huntley S."/>
            <person name="Kneip S."/>
            <person name="Treuner-Lange A."/>
            <person name="Sogaard-Andersen L."/>
        </authorList>
    </citation>
    <scope>NUCLEOTIDE SEQUENCE [LARGE SCALE GENOMIC DNA]</scope>
    <source>
        <strain evidence="3">DSM 14675 / JCM 12634 / Mx s8</strain>
    </source>
</reference>
<keyword evidence="1" id="KW-1133">Transmembrane helix</keyword>
<feature type="transmembrane region" description="Helical" evidence="1">
    <location>
        <begin position="116"/>
        <end position="146"/>
    </location>
</feature>
<gene>
    <name evidence="2" type="ordered locus">MYSTI_01649</name>
</gene>
<dbReference type="OrthoDB" id="292737at2"/>